<dbReference type="Pfam" id="PF11870">
    <property type="entry name" value="LutB_C"/>
    <property type="match status" value="1"/>
</dbReference>
<organism evidence="3 4">
    <name type="scientific">Georgenia halotolerans</name>
    <dbReference type="NCBI Taxonomy" id="3028317"/>
    <lineage>
        <taxon>Bacteria</taxon>
        <taxon>Bacillati</taxon>
        <taxon>Actinomycetota</taxon>
        <taxon>Actinomycetes</taxon>
        <taxon>Micrococcales</taxon>
        <taxon>Bogoriellaceae</taxon>
        <taxon>Georgenia</taxon>
    </lineage>
</organism>
<dbReference type="SUPFAM" id="SSF46548">
    <property type="entry name" value="alpha-helical ferredoxin"/>
    <property type="match status" value="1"/>
</dbReference>
<accession>A0ABT5TYN2</accession>
<evidence type="ECO:0000259" key="2">
    <source>
        <dbReference type="Pfam" id="PF11870"/>
    </source>
</evidence>
<evidence type="ECO:0000256" key="1">
    <source>
        <dbReference type="SAM" id="MobiDB-lite"/>
    </source>
</evidence>
<evidence type="ECO:0000313" key="4">
    <source>
        <dbReference type="Proteomes" id="UP001165561"/>
    </source>
</evidence>
<feature type="non-terminal residue" evidence="3">
    <location>
        <position position="1"/>
    </location>
</feature>
<dbReference type="PANTHER" id="PTHR47153">
    <property type="entry name" value="LACTATE UTILIZATION PROTEIN B"/>
    <property type="match status" value="1"/>
</dbReference>
<dbReference type="InterPro" id="IPR004452">
    <property type="entry name" value="LutB/LldF"/>
</dbReference>
<name>A0ABT5TYN2_9MICO</name>
<gene>
    <name evidence="3" type="ORF">PU560_05835</name>
</gene>
<sequence>FASSLCGACFEACPVKIDIPTALVHLRNRVTESQQHRALPTGWEVGMRAASTVLADGRRLGAAARAARAGRALSGGEVIARLPFPASAWTDTRDLPAPPQESFRAWWKHHQDDGAAAASDASAEAGTDASAGTGTDASAGTGTDASAEAGGDR</sequence>
<dbReference type="InterPro" id="IPR024569">
    <property type="entry name" value="LutB_C"/>
</dbReference>
<feature type="compositionally biased region" description="Low complexity" evidence="1">
    <location>
        <begin position="114"/>
        <end position="153"/>
    </location>
</feature>
<keyword evidence="4" id="KW-1185">Reference proteome</keyword>
<reference evidence="3" key="1">
    <citation type="submission" date="2023-02" db="EMBL/GenBank/DDBJ databases">
        <title>Georgenia sp.10Sc9-8, isolated from a soil sample collected from the Taklamakan desert.</title>
        <authorList>
            <person name="Liu S."/>
        </authorList>
    </citation>
    <scope>NUCLEOTIDE SEQUENCE</scope>
    <source>
        <strain evidence="3">10Sc9-8</strain>
    </source>
</reference>
<evidence type="ECO:0000313" key="3">
    <source>
        <dbReference type="EMBL" id="MDD9205991.1"/>
    </source>
</evidence>
<proteinExistence type="predicted"/>
<feature type="domain" description="Lactate utilization protein B C-terminal" evidence="2">
    <location>
        <begin position="44"/>
        <end position="111"/>
    </location>
</feature>
<feature type="region of interest" description="Disordered" evidence="1">
    <location>
        <begin position="88"/>
        <end position="153"/>
    </location>
</feature>
<dbReference type="EMBL" id="JARACI010000738">
    <property type="protein sequence ID" value="MDD9205991.1"/>
    <property type="molecule type" value="Genomic_DNA"/>
</dbReference>
<comment type="caution">
    <text evidence="3">The sequence shown here is derived from an EMBL/GenBank/DDBJ whole genome shotgun (WGS) entry which is preliminary data.</text>
</comment>
<dbReference type="PANTHER" id="PTHR47153:SF2">
    <property type="entry name" value="LACTATE UTILIZATION PROTEIN B"/>
    <property type="match status" value="1"/>
</dbReference>
<dbReference type="Proteomes" id="UP001165561">
    <property type="component" value="Unassembled WGS sequence"/>
</dbReference>
<protein>
    <submittedName>
        <fullName evidence="3">DUF3390 domain-containing protein</fullName>
    </submittedName>
</protein>